<name>A0A2H3BKZ3_9AGAR</name>
<evidence type="ECO:0000313" key="1">
    <source>
        <dbReference type="EMBL" id="PBK65217.1"/>
    </source>
</evidence>
<evidence type="ECO:0000313" key="2">
    <source>
        <dbReference type="Proteomes" id="UP000218334"/>
    </source>
</evidence>
<protein>
    <submittedName>
        <fullName evidence="1">Uncharacterized protein</fullName>
    </submittedName>
</protein>
<gene>
    <name evidence="1" type="ORF">ARMSODRAFT_438016</name>
</gene>
<sequence length="145" mass="16151">MYHAVAIPHSASFILSSDVTSIMRMLFIHGVVIGTTCSDYPVLRVRLMRHLLSGQCTGGSFSGCRSLVQVTRDASVFPHVFCVDFVDRSGVLKVVGADVLRVYADFFAPRVDRNIRRHAKEEASNRSMSLRYLPFDPVPDQGVFT</sequence>
<organism evidence="1 2">
    <name type="scientific">Armillaria solidipes</name>
    <dbReference type="NCBI Taxonomy" id="1076256"/>
    <lineage>
        <taxon>Eukaryota</taxon>
        <taxon>Fungi</taxon>
        <taxon>Dikarya</taxon>
        <taxon>Basidiomycota</taxon>
        <taxon>Agaricomycotina</taxon>
        <taxon>Agaricomycetes</taxon>
        <taxon>Agaricomycetidae</taxon>
        <taxon>Agaricales</taxon>
        <taxon>Marasmiineae</taxon>
        <taxon>Physalacriaceae</taxon>
        <taxon>Armillaria</taxon>
    </lineage>
</organism>
<proteinExistence type="predicted"/>
<keyword evidence="2" id="KW-1185">Reference proteome</keyword>
<dbReference type="Proteomes" id="UP000218334">
    <property type="component" value="Unassembled WGS sequence"/>
</dbReference>
<dbReference type="AlphaFoldDB" id="A0A2H3BKZ3"/>
<dbReference type="EMBL" id="KZ293446">
    <property type="protein sequence ID" value="PBK65217.1"/>
    <property type="molecule type" value="Genomic_DNA"/>
</dbReference>
<reference evidence="2" key="1">
    <citation type="journal article" date="2017" name="Nat. Ecol. Evol.">
        <title>Genome expansion and lineage-specific genetic innovations in the forest pathogenic fungi Armillaria.</title>
        <authorList>
            <person name="Sipos G."/>
            <person name="Prasanna A.N."/>
            <person name="Walter M.C."/>
            <person name="O'Connor E."/>
            <person name="Balint B."/>
            <person name="Krizsan K."/>
            <person name="Kiss B."/>
            <person name="Hess J."/>
            <person name="Varga T."/>
            <person name="Slot J."/>
            <person name="Riley R."/>
            <person name="Boka B."/>
            <person name="Rigling D."/>
            <person name="Barry K."/>
            <person name="Lee J."/>
            <person name="Mihaltcheva S."/>
            <person name="LaButti K."/>
            <person name="Lipzen A."/>
            <person name="Waldron R."/>
            <person name="Moloney N.M."/>
            <person name="Sperisen C."/>
            <person name="Kredics L."/>
            <person name="Vagvoelgyi C."/>
            <person name="Patrignani A."/>
            <person name="Fitzpatrick D."/>
            <person name="Nagy I."/>
            <person name="Doyle S."/>
            <person name="Anderson J.B."/>
            <person name="Grigoriev I.V."/>
            <person name="Gueldener U."/>
            <person name="Muensterkoetter M."/>
            <person name="Nagy L.G."/>
        </authorList>
    </citation>
    <scope>NUCLEOTIDE SEQUENCE [LARGE SCALE GENOMIC DNA]</scope>
    <source>
        <strain evidence="2">28-4</strain>
    </source>
</reference>
<accession>A0A2H3BKZ3</accession>